<dbReference type="PANTHER" id="PTHR30606:SF10">
    <property type="entry name" value="PHOSPHATIDYLINOSITOL MANNOSIDE ACYLTRANSFERASE"/>
    <property type="match status" value="1"/>
</dbReference>
<dbReference type="GO" id="GO:0016746">
    <property type="term" value="F:acyltransferase activity"/>
    <property type="evidence" value="ECO:0007669"/>
    <property type="project" value="UniProtKB-KW"/>
</dbReference>
<keyword evidence="4 8" id="KW-0808">Transferase</keyword>
<dbReference type="PANTHER" id="PTHR30606">
    <property type="entry name" value="LIPID A BIOSYNTHESIS LAUROYL ACYLTRANSFERASE"/>
    <property type="match status" value="1"/>
</dbReference>
<evidence type="ECO:0000256" key="1">
    <source>
        <dbReference type="ARBA" id="ARBA00004533"/>
    </source>
</evidence>
<evidence type="ECO:0000256" key="2">
    <source>
        <dbReference type="ARBA" id="ARBA00022475"/>
    </source>
</evidence>
<keyword evidence="7" id="KW-0812">Transmembrane</keyword>
<accession>A0A3B0TVW7</accession>
<protein>
    <submittedName>
        <fullName evidence="8">Lysophospholipid acyltransferase</fullName>
    </submittedName>
</protein>
<evidence type="ECO:0000256" key="4">
    <source>
        <dbReference type="ARBA" id="ARBA00022679"/>
    </source>
</evidence>
<sequence length="292" mass="34180">MAQWDGKSKGVVLGYRIFIFSIRKLGIDFAYFILIFVSFYYLLFSFQGTKSSFTYFHKRLGYSKLSSILKVYKSYFVFGQTIIDKVAISSGLSDKLTYEHDGGEKIIELLKNKKGGILISAHVGNFEVAQHFFNEVDDHSQIYLVTTDNEHQAIKEYLESISMNSSMNFIIIKEDLSHIFEIHKALSDNNLICFTGDRYFEGSKVLYEELFEKKAGFPAGPFLLGSRIEAPVMFVYVMKESKKHYHLYTREANFKFKDAQGLLKTYTESIEWILKKYPYQWFNYFDFWAEFK</sequence>
<comment type="subcellular location">
    <subcellularLocation>
        <location evidence="1">Cell inner membrane</location>
    </subcellularLocation>
</comment>
<evidence type="ECO:0000256" key="5">
    <source>
        <dbReference type="ARBA" id="ARBA00023136"/>
    </source>
</evidence>
<organism evidence="8">
    <name type="scientific">hydrothermal vent metagenome</name>
    <dbReference type="NCBI Taxonomy" id="652676"/>
    <lineage>
        <taxon>unclassified sequences</taxon>
        <taxon>metagenomes</taxon>
        <taxon>ecological metagenomes</taxon>
    </lineage>
</organism>
<name>A0A3B0TVW7_9ZZZZ</name>
<keyword evidence="5 7" id="KW-0472">Membrane</keyword>
<proteinExistence type="predicted"/>
<keyword evidence="7" id="KW-1133">Transmembrane helix</keyword>
<keyword evidence="6 8" id="KW-0012">Acyltransferase</keyword>
<evidence type="ECO:0000256" key="7">
    <source>
        <dbReference type="SAM" id="Phobius"/>
    </source>
</evidence>
<dbReference type="InterPro" id="IPR004960">
    <property type="entry name" value="LipA_acyltrans"/>
</dbReference>
<feature type="transmembrane region" description="Helical" evidence="7">
    <location>
        <begin position="25"/>
        <end position="44"/>
    </location>
</feature>
<dbReference type="Pfam" id="PF03279">
    <property type="entry name" value="Lip_A_acyltrans"/>
    <property type="match status" value="1"/>
</dbReference>
<dbReference type="GO" id="GO:1901137">
    <property type="term" value="P:carbohydrate derivative biosynthetic process"/>
    <property type="evidence" value="ECO:0007669"/>
    <property type="project" value="UniProtKB-ARBA"/>
</dbReference>
<evidence type="ECO:0000256" key="3">
    <source>
        <dbReference type="ARBA" id="ARBA00022519"/>
    </source>
</evidence>
<dbReference type="AlphaFoldDB" id="A0A3B0TVW7"/>
<dbReference type="EMBL" id="UOEN01000316">
    <property type="protein sequence ID" value="VAW16299.1"/>
    <property type="molecule type" value="Genomic_DNA"/>
</dbReference>
<dbReference type="CDD" id="cd07984">
    <property type="entry name" value="LPLAT_LABLAT-like"/>
    <property type="match status" value="1"/>
</dbReference>
<evidence type="ECO:0000313" key="8">
    <source>
        <dbReference type="EMBL" id="VAW16299.1"/>
    </source>
</evidence>
<gene>
    <name evidence="8" type="ORF">MNBD_BACTEROID05-340</name>
</gene>
<dbReference type="GO" id="GO:0005886">
    <property type="term" value="C:plasma membrane"/>
    <property type="evidence" value="ECO:0007669"/>
    <property type="project" value="UniProtKB-SubCell"/>
</dbReference>
<keyword evidence="2" id="KW-1003">Cell membrane</keyword>
<evidence type="ECO:0000256" key="6">
    <source>
        <dbReference type="ARBA" id="ARBA00023315"/>
    </source>
</evidence>
<keyword evidence="3" id="KW-0997">Cell inner membrane</keyword>
<reference evidence="8" key="1">
    <citation type="submission" date="2018-06" db="EMBL/GenBank/DDBJ databases">
        <authorList>
            <person name="Zhirakovskaya E."/>
        </authorList>
    </citation>
    <scope>NUCLEOTIDE SEQUENCE</scope>
</reference>
<dbReference type="GO" id="GO:0008610">
    <property type="term" value="P:lipid biosynthetic process"/>
    <property type="evidence" value="ECO:0007669"/>
    <property type="project" value="UniProtKB-ARBA"/>
</dbReference>